<dbReference type="EMBL" id="CADEAL010000187">
    <property type="protein sequence ID" value="CAB1416052.1"/>
    <property type="molecule type" value="Genomic_DNA"/>
</dbReference>
<accession>A0A9N7TNJ2</accession>
<keyword evidence="3" id="KW-1185">Reference proteome</keyword>
<protein>
    <submittedName>
        <fullName evidence="2">Uncharacterized protein</fullName>
    </submittedName>
</protein>
<dbReference type="AlphaFoldDB" id="A0A9N7TNJ2"/>
<feature type="compositionally biased region" description="Basic residues" evidence="1">
    <location>
        <begin position="79"/>
        <end position="90"/>
    </location>
</feature>
<name>A0A9N7TNJ2_PLEPL</name>
<feature type="region of interest" description="Disordered" evidence="1">
    <location>
        <begin position="79"/>
        <end position="104"/>
    </location>
</feature>
<organism evidence="2 3">
    <name type="scientific">Pleuronectes platessa</name>
    <name type="common">European plaice</name>
    <dbReference type="NCBI Taxonomy" id="8262"/>
    <lineage>
        <taxon>Eukaryota</taxon>
        <taxon>Metazoa</taxon>
        <taxon>Chordata</taxon>
        <taxon>Craniata</taxon>
        <taxon>Vertebrata</taxon>
        <taxon>Euteleostomi</taxon>
        <taxon>Actinopterygii</taxon>
        <taxon>Neopterygii</taxon>
        <taxon>Teleostei</taxon>
        <taxon>Neoteleostei</taxon>
        <taxon>Acanthomorphata</taxon>
        <taxon>Carangaria</taxon>
        <taxon>Pleuronectiformes</taxon>
        <taxon>Pleuronectoidei</taxon>
        <taxon>Pleuronectidae</taxon>
        <taxon>Pleuronectes</taxon>
    </lineage>
</organism>
<comment type="caution">
    <text evidence="2">The sequence shown here is derived from an EMBL/GenBank/DDBJ whole genome shotgun (WGS) entry which is preliminary data.</text>
</comment>
<dbReference type="Proteomes" id="UP001153269">
    <property type="component" value="Unassembled WGS sequence"/>
</dbReference>
<gene>
    <name evidence="2" type="ORF">PLEPLA_LOCUS3808</name>
</gene>
<reference evidence="2" key="1">
    <citation type="submission" date="2020-03" db="EMBL/GenBank/DDBJ databases">
        <authorList>
            <person name="Weist P."/>
        </authorList>
    </citation>
    <scope>NUCLEOTIDE SEQUENCE</scope>
</reference>
<proteinExistence type="predicted"/>
<sequence length="142" mass="16223">MLLQDDSVSVFDLQPKSSPPETWRAMMALSLMAEHNDVRLAERPAHSLYFMGTKWIDLRVVFMIFTQARGELQAHLHRQRNRWPGRKNSRKSPGNIGHEGVLPFESGKTRKGSLFVIQASKQCRLQPQPLLVCVLLRDGDSE</sequence>
<evidence type="ECO:0000256" key="1">
    <source>
        <dbReference type="SAM" id="MobiDB-lite"/>
    </source>
</evidence>
<evidence type="ECO:0000313" key="3">
    <source>
        <dbReference type="Proteomes" id="UP001153269"/>
    </source>
</evidence>
<evidence type="ECO:0000313" key="2">
    <source>
        <dbReference type="EMBL" id="CAB1416052.1"/>
    </source>
</evidence>